<dbReference type="AlphaFoldDB" id="A0A7K3RZ31"/>
<feature type="signal peptide" evidence="2">
    <location>
        <begin position="1"/>
        <end position="19"/>
    </location>
</feature>
<feature type="chain" id="PRO_5029852118" evidence="2">
    <location>
        <begin position="20"/>
        <end position="327"/>
    </location>
</feature>
<reference evidence="4 5" key="1">
    <citation type="submission" date="2020-01" db="EMBL/GenBank/DDBJ databases">
        <title>Insect and environment-associated Actinomycetes.</title>
        <authorList>
            <person name="Currrie C."/>
            <person name="Chevrette M."/>
            <person name="Carlson C."/>
            <person name="Stubbendieck R."/>
            <person name="Wendt-Pienkowski E."/>
        </authorList>
    </citation>
    <scope>NUCLEOTIDE SEQUENCE [LARGE SCALE GENOMIC DNA]</scope>
    <source>
        <strain evidence="4 5">SID7590</strain>
    </source>
</reference>
<dbReference type="RefSeq" id="WP_164204201.1">
    <property type="nucleotide sequence ID" value="NZ_JAAGMP010000885.1"/>
</dbReference>
<dbReference type="Proteomes" id="UP000469670">
    <property type="component" value="Unassembled WGS sequence"/>
</dbReference>
<dbReference type="InterPro" id="IPR050922">
    <property type="entry name" value="LytR/CpsA/Psr_CW_biosynth"/>
</dbReference>
<keyword evidence="2" id="KW-0732">Signal</keyword>
<evidence type="ECO:0000313" key="4">
    <source>
        <dbReference type="EMBL" id="NEC20471.1"/>
    </source>
</evidence>
<gene>
    <name evidence="4" type="ORF">G3I50_19805</name>
</gene>
<evidence type="ECO:0000259" key="3">
    <source>
        <dbReference type="Pfam" id="PF03816"/>
    </source>
</evidence>
<accession>A0A7K3RZ31</accession>
<organism evidence="4 5">
    <name type="scientific">Streptomyces parvus</name>
    <dbReference type="NCBI Taxonomy" id="66428"/>
    <lineage>
        <taxon>Bacteria</taxon>
        <taxon>Bacillati</taxon>
        <taxon>Actinomycetota</taxon>
        <taxon>Actinomycetes</taxon>
        <taxon>Kitasatosporales</taxon>
        <taxon>Streptomycetaceae</taxon>
        <taxon>Streptomyces</taxon>
    </lineage>
</organism>
<dbReference type="PANTHER" id="PTHR33392">
    <property type="entry name" value="POLYISOPRENYL-TEICHOIC ACID--PEPTIDOGLYCAN TEICHOIC ACID TRANSFERASE TAGU"/>
    <property type="match status" value="1"/>
</dbReference>
<dbReference type="NCBIfam" id="TIGR00350">
    <property type="entry name" value="lytR_cpsA_psr"/>
    <property type="match status" value="1"/>
</dbReference>
<dbReference type="EMBL" id="JAAGMP010000885">
    <property type="protein sequence ID" value="NEC20471.1"/>
    <property type="molecule type" value="Genomic_DNA"/>
</dbReference>
<dbReference type="Pfam" id="PF03816">
    <property type="entry name" value="LytR_cpsA_psr"/>
    <property type="match status" value="1"/>
</dbReference>
<sequence length="327" mass="34637">TVAVLALLLAATGGTYAWAETTLNRGVDLAPAGADAAAGTTLPTGAGTNYLIVGSDSREGLSESEVDELRAGGGGGRRADSLFLLHTGRHGAVLLGLPRDSWVTIPGHHDPATGKRVPPERDKLNASFAYGGPRLLARTVEHNTGLRIDHYAEIGFAGFVRVVDAVGGVPMCLDRDIRDEKSGADLRRGCRTLDGRQSLAFVRQRHQETAGDLGRSRNQQRFLSALAGRVTEPGNALDPSRLYPALGAGLDSLVVDRGMNLRKLAGMFRSVRGADGDRGARRLTVPVDAVGLATPKGNVVRWDADRAALLFRQLREDRAVTVVGGRG</sequence>
<comment type="caution">
    <text evidence="4">The sequence shown here is derived from an EMBL/GenBank/DDBJ whole genome shotgun (WGS) entry which is preliminary data.</text>
</comment>
<evidence type="ECO:0000313" key="5">
    <source>
        <dbReference type="Proteomes" id="UP000469670"/>
    </source>
</evidence>
<protein>
    <submittedName>
        <fullName evidence="4">LCP family protein</fullName>
    </submittedName>
</protein>
<evidence type="ECO:0000256" key="2">
    <source>
        <dbReference type="SAM" id="SignalP"/>
    </source>
</evidence>
<feature type="non-terminal residue" evidence="4">
    <location>
        <position position="1"/>
    </location>
</feature>
<dbReference type="Gene3D" id="3.40.630.190">
    <property type="entry name" value="LCP protein"/>
    <property type="match status" value="1"/>
</dbReference>
<comment type="similarity">
    <text evidence="1">Belongs to the LytR/CpsA/Psr (LCP) family.</text>
</comment>
<feature type="domain" description="Cell envelope-related transcriptional attenuator" evidence="3">
    <location>
        <begin position="78"/>
        <end position="230"/>
    </location>
</feature>
<dbReference type="PANTHER" id="PTHR33392:SF6">
    <property type="entry name" value="POLYISOPRENYL-TEICHOIC ACID--PEPTIDOGLYCAN TEICHOIC ACID TRANSFERASE TAGU"/>
    <property type="match status" value="1"/>
</dbReference>
<dbReference type="InterPro" id="IPR004474">
    <property type="entry name" value="LytR_CpsA_psr"/>
</dbReference>
<name>A0A7K3RZ31_9ACTN</name>
<proteinExistence type="inferred from homology"/>
<evidence type="ECO:0000256" key="1">
    <source>
        <dbReference type="ARBA" id="ARBA00006068"/>
    </source>
</evidence>